<dbReference type="Gene3D" id="3.20.20.140">
    <property type="entry name" value="Metal-dependent hydrolases"/>
    <property type="match status" value="1"/>
</dbReference>
<keyword evidence="3" id="KW-1185">Reference proteome</keyword>
<evidence type="ECO:0000259" key="1">
    <source>
        <dbReference type="SMART" id="SM00481"/>
    </source>
</evidence>
<evidence type="ECO:0000313" key="3">
    <source>
        <dbReference type="Proteomes" id="UP000533598"/>
    </source>
</evidence>
<dbReference type="Proteomes" id="UP000533598">
    <property type="component" value="Unassembled WGS sequence"/>
</dbReference>
<dbReference type="RefSeq" id="WP_185002613.1">
    <property type="nucleotide sequence ID" value="NZ_BAAAUI010000012.1"/>
</dbReference>
<dbReference type="PANTHER" id="PTHR42924:SF3">
    <property type="entry name" value="POLYMERASE_HISTIDINOL PHOSPHATASE N-TERMINAL DOMAIN-CONTAINING PROTEIN"/>
    <property type="match status" value="1"/>
</dbReference>
<reference evidence="2 3" key="1">
    <citation type="submission" date="2020-08" db="EMBL/GenBank/DDBJ databases">
        <title>Sequencing the genomes of 1000 actinobacteria strains.</title>
        <authorList>
            <person name="Klenk H.-P."/>
        </authorList>
    </citation>
    <scope>NUCLEOTIDE SEQUENCE [LARGE SCALE GENOMIC DNA]</scope>
    <source>
        <strain evidence="2 3">DSM 44230</strain>
    </source>
</reference>
<dbReference type="Pfam" id="PF02811">
    <property type="entry name" value="PHP"/>
    <property type="match status" value="1"/>
</dbReference>
<dbReference type="PANTHER" id="PTHR42924">
    <property type="entry name" value="EXONUCLEASE"/>
    <property type="match status" value="1"/>
</dbReference>
<name>A0A7W7FS92_9PSEU</name>
<gene>
    <name evidence="2" type="ORF">HNR67_002954</name>
</gene>
<dbReference type="GO" id="GO:0035312">
    <property type="term" value="F:5'-3' DNA exonuclease activity"/>
    <property type="evidence" value="ECO:0007669"/>
    <property type="project" value="TreeGrafter"/>
</dbReference>
<organism evidence="2 3">
    <name type="scientific">Crossiella cryophila</name>
    <dbReference type="NCBI Taxonomy" id="43355"/>
    <lineage>
        <taxon>Bacteria</taxon>
        <taxon>Bacillati</taxon>
        <taxon>Actinomycetota</taxon>
        <taxon>Actinomycetes</taxon>
        <taxon>Pseudonocardiales</taxon>
        <taxon>Pseudonocardiaceae</taxon>
        <taxon>Crossiella</taxon>
    </lineage>
</organism>
<proteinExistence type="predicted"/>
<dbReference type="GO" id="GO:0004534">
    <property type="term" value="F:5'-3' RNA exonuclease activity"/>
    <property type="evidence" value="ECO:0007669"/>
    <property type="project" value="TreeGrafter"/>
</dbReference>
<dbReference type="InterPro" id="IPR052018">
    <property type="entry name" value="PHP_domain"/>
</dbReference>
<dbReference type="AlphaFoldDB" id="A0A7W7FS92"/>
<protein>
    <recommendedName>
        <fullName evidence="1">Polymerase/histidinol phosphatase N-terminal domain-containing protein</fullName>
    </recommendedName>
</protein>
<dbReference type="InterPro" id="IPR016195">
    <property type="entry name" value="Pol/histidinol_Pase-like"/>
</dbReference>
<comment type="caution">
    <text evidence="2">The sequence shown here is derived from an EMBL/GenBank/DDBJ whole genome shotgun (WGS) entry which is preliminary data.</text>
</comment>
<dbReference type="NCBIfam" id="NF038032">
    <property type="entry name" value="CehA_McbA_metalo"/>
    <property type="match status" value="1"/>
</dbReference>
<dbReference type="SUPFAM" id="SSF89550">
    <property type="entry name" value="PHP domain-like"/>
    <property type="match status" value="1"/>
</dbReference>
<sequence>MIIHSGLITREHRSASRWLDLSFEVPPGCAGITVELTYADPAILDIGCAGPAGWRGWSGSARRRFAITAETATPGYLPGEPEPGEWRVVLGLHRIPPEGAHAQVEVTLGPAFVEVAPPAPLAPAPRPVRQLPATAGLRWIPADLHSHTLHSDGKLTVPELAALAVSNGLSALAVTDHNTVAHHAELAEVGDRYGIALIPGQEVTTDSGHANAFGDIGWIDFRRPPAEWLSTVEERGGLLSINHPLSGDCSWRDPMPLRPPLAEIWHSSWWSRTWGGPLAFWRSWGMHVTPVGGSDFHGRGTDAEPGNPTTWLAVDENAYGPGELAKAALDALRAGRTAISANPDAPVLLPVDGDLMLLGASGALLYGPDGSRYEARTEGRLPAAGPGGHVLTDHEGGMITLCGNP</sequence>
<dbReference type="InterPro" id="IPR004013">
    <property type="entry name" value="PHP_dom"/>
</dbReference>
<evidence type="ECO:0000313" key="2">
    <source>
        <dbReference type="EMBL" id="MBB4676836.1"/>
    </source>
</evidence>
<dbReference type="SMART" id="SM00481">
    <property type="entry name" value="POLIIIAc"/>
    <property type="match status" value="1"/>
</dbReference>
<dbReference type="EMBL" id="JACHMH010000001">
    <property type="protein sequence ID" value="MBB4676836.1"/>
    <property type="molecule type" value="Genomic_DNA"/>
</dbReference>
<accession>A0A7W7FS92</accession>
<feature type="domain" description="Polymerase/histidinol phosphatase N-terminal" evidence="1">
    <location>
        <begin position="142"/>
        <end position="207"/>
    </location>
</feature>
<dbReference type="InterPro" id="IPR003141">
    <property type="entry name" value="Pol/His_phosphatase_N"/>
</dbReference>